<dbReference type="EMBL" id="JADMLG010000015">
    <property type="protein sequence ID" value="MBH0780463.1"/>
    <property type="molecule type" value="Genomic_DNA"/>
</dbReference>
<gene>
    <name evidence="1" type="ORF">IT779_29740</name>
</gene>
<sequence length="194" mass="21134">MAVRSAFADDNDVVTGDLTRRGVEAWRFRIRPRAVVVAPSATDAVVRLGGWVFDKSIGGWEVMTAIPGGGGHRALEILGARIVDLEEWLSPPKRWASLEMLAVASELYAADERIREIVRQRLVLGTKPNLVWGGPPATELHDVATATRHRISVAGRAFKRTALGALEQDTAPQSDTELFWTTHGGPSAFRTDAV</sequence>
<accession>A0A931IH34</accession>
<evidence type="ECO:0000313" key="2">
    <source>
        <dbReference type="Proteomes" id="UP000655751"/>
    </source>
</evidence>
<comment type="caution">
    <text evidence="1">The sequence shown here is derived from an EMBL/GenBank/DDBJ whole genome shotgun (WGS) entry which is preliminary data.</text>
</comment>
<dbReference type="AlphaFoldDB" id="A0A931IH34"/>
<name>A0A931IH34_9NOCA</name>
<dbReference type="RefSeq" id="WP_196152767.1">
    <property type="nucleotide sequence ID" value="NZ_JADMLG010000015.1"/>
</dbReference>
<evidence type="ECO:0000313" key="1">
    <source>
        <dbReference type="EMBL" id="MBH0780463.1"/>
    </source>
</evidence>
<proteinExistence type="predicted"/>
<organism evidence="1 2">
    <name type="scientific">Nocardia bovistercoris</name>
    <dbReference type="NCBI Taxonomy" id="2785916"/>
    <lineage>
        <taxon>Bacteria</taxon>
        <taxon>Bacillati</taxon>
        <taxon>Actinomycetota</taxon>
        <taxon>Actinomycetes</taxon>
        <taxon>Mycobacteriales</taxon>
        <taxon>Nocardiaceae</taxon>
        <taxon>Nocardia</taxon>
    </lineage>
</organism>
<protein>
    <submittedName>
        <fullName evidence="1">Uncharacterized protein</fullName>
    </submittedName>
</protein>
<reference evidence="1" key="1">
    <citation type="submission" date="2020-11" db="EMBL/GenBank/DDBJ databases">
        <title>Nocardia NEAU-351.nov., a novel actinomycete isolated from the cow dung.</title>
        <authorList>
            <person name="Zhang X."/>
        </authorList>
    </citation>
    <scope>NUCLEOTIDE SEQUENCE</scope>
    <source>
        <strain evidence="1">NEAU-351</strain>
    </source>
</reference>
<keyword evidence="2" id="KW-1185">Reference proteome</keyword>
<dbReference type="Proteomes" id="UP000655751">
    <property type="component" value="Unassembled WGS sequence"/>
</dbReference>